<dbReference type="EMBL" id="CM029041">
    <property type="protein sequence ID" value="KAG2629528.1"/>
    <property type="molecule type" value="Genomic_DNA"/>
</dbReference>
<accession>A0A8T0V4V8</accession>
<comment type="caution">
    <text evidence="1">The sequence shown here is derived from an EMBL/GenBank/DDBJ whole genome shotgun (WGS) entry which is preliminary data.</text>
</comment>
<organism evidence="1 2">
    <name type="scientific">Panicum virgatum</name>
    <name type="common">Blackwell switchgrass</name>
    <dbReference type="NCBI Taxonomy" id="38727"/>
    <lineage>
        <taxon>Eukaryota</taxon>
        <taxon>Viridiplantae</taxon>
        <taxon>Streptophyta</taxon>
        <taxon>Embryophyta</taxon>
        <taxon>Tracheophyta</taxon>
        <taxon>Spermatophyta</taxon>
        <taxon>Magnoliopsida</taxon>
        <taxon>Liliopsida</taxon>
        <taxon>Poales</taxon>
        <taxon>Poaceae</taxon>
        <taxon>PACMAD clade</taxon>
        <taxon>Panicoideae</taxon>
        <taxon>Panicodae</taxon>
        <taxon>Paniceae</taxon>
        <taxon>Panicinae</taxon>
        <taxon>Panicum</taxon>
        <taxon>Panicum sect. Hiantes</taxon>
    </lineage>
</organism>
<proteinExistence type="predicted"/>
<reference evidence="1" key="1">
    <citation type="submission" date="2020-05" db="EMBL/GenBank/DDBJ databases">
        <title>WGS assembly of Panicum virgatum.</title>
        <authorList>
            <person name="Lovell J.T."/>
            <person name="Jenkins J."/>
            <person name="Shu S."/>
            <person name="Juenger T.E."/>
            <person name="Schmutz J."/>
        </authorList>
    </citation>
    <scope>NUCLEOTIDE SEQUENCE</scope>
    <source>
        <strain evidence="1">AP13</strain>
    </source>
</reference>
<name>A0A8T0V4V8_PANVG</name>
<dbReference type="Proteomes" id="UP000823388">
    <property type="component" value="Chromosome 3K"/>
</dbReference>
<evidence type="ECO:0000313" key="2">
    <source>
        <dbReference type="Proteomes" id="UP000823388"/>
    </source>
</evidence>
<dbReference type="AlphaFoldDB" id="A0A8T0V4V8"/>
<protein>
    <submittedName>
        <fullName evidence="1">Uncharacterized protein</fullName>
    </submittedName>
</protein>
<gene>
    <name evidence="1" type="ORF">PVAP13_3KG438009</name>
</gene>
<evidence type="ECO:0000313" key="1">
    <source>
        <dbReference type="EMBL" id="KAG2629528.1"/>
    </source>
</evidence>
<keyword evidence="2" id="KW-1185">Reference proteome</keyword>
<sequence>MKTISLLVTELKCAKERHVAFEESAKAREEFKARDKQTNELAKIDDHEALVATFGDMAISKAKSVTKDDGGSSS</sequence>